<accession>A0ABV0NE43</accession>
<protein>
    <submittedName>
        <fullName evidence="1">Uncharacterized protein</fullName>
    </submittedName>
</protein>
<proteinExistence type="predicted"/>
<evidence type="ECO:0000313" key="2">
    <source>
        <dbReference type="Proteomes" id="UP001476798"/>
    </source>
</evidence>
<name>A0ABV0NE43_9TELE</name>
<comment type="caution">
    <text evidence="1">The sequence shown here is derived from an EMBL/GenBank/DDBJ whole genome shotgun (WGS) entry which is preliminary data.</text>
</comment>
<keyword evidence="2" id="KW-1185">Reference proteome</keyword>
<dbReference type="Proteomes" id="UP001476798">
    <property type="component" value="Unassembled WGS sequence"/>
</dbReference>
<sequence length="107" mass="11800">MKTDWNNNSVGTLCVGGRVAPHTLDMQQTFAQPTPTGGYSKVTVYFSLCPLGNITNPDRLTQHSVVLRQGNGVLVTLHIPLQCISVCSTFKLFHKLETQSHFQKPDS</sequence>
<evidence type="ECO:0000313" key="1">
    <source>
        <dbReference type="EMBL" id="MEQ2169656.1"/>
    </source>
</evidence>
<reference evidence="1 2" key="1">
    <citation type="submission" date="2021-06" db="EMBL/GenBank/DDBJ databases">
        <authorList>
            <person name="Palmer J.M."/>
        </authorList>
    </citation>
    <scope>NUCLEOTIDE SEQUENCE [LARGE SCALE GENOMIC DNA]</scope>
    <source>
        <strain evidence="1 2">GA_2019</strain>
        <tissue evidence="1">Muscle</tissue>
    </source>
</reference>
<dbReference type="EMBL" id="JAHRIO010033574">
    <property type="protein sequence ID" value="MEQ2169656.1"/>
    <property type="molecule type" value="Genomic_DNA"/>
</dbReference>
<gene>
    <name evidence="1" type="ORF">GOODEAATRI_027431</name>
</gene>
<organism evidence="1 2">
    <name type="scientific">Goodea atripinnis</name>
    <dbReference type="NCBI Taxonomy" id="208336"/>
    <lineage>
        <taxon>Eukaryota</taxon>
        <taxon>Metazoa</taxon>
        <taxon>Chordata</taxon>
        <taxon>Craniata</taxon>
        <taxon>Vertebrata</taxon>
        <taxon>Euteleostomi</taxon>
        <taxon>Actinopterygii</taxon>
        <taxon>Neopterygii</taxon>
        <taxon>Teleostei</taxon>
        <taxon>Neoteleostei</taxon>
        <taxon>Acanthomorphata</taxon>
        <taxon>Ovalentaria</taxon>
        <taxon>Atherinomorphae</taxon>
        <taxon>Cyprinodontiformes</taxon>
        <taxon>Goodeidae</taxon>
        <taxon>Goodea</taxon>
    </lineage>
</organism>